<feature type="region of interest" description="Disordered" evidence="1">
    <location>
        <begin position="58"/>
        <end position="84"/>
    </location>
</feature>
<dbReference type="AlphaFoldDB" id="A0AAE1J4B6"/>
<dbReference type="InterPro" id="IPR023296">
    <property type="entry name" value="Glyco_hydro_beta-prop_sf"/>
</dbReference>
<keyword evidence="3" id="KW-1185">Reference proteome</keyword>
<dbReference type="EMBL" id="JAWXYG010000009">
    <property type="protein sequence ID" value="KAK4263490.1"/>
    <property type="molecule type" value="Genomic_DNA"/>
</dbReference>
<dbReference type="Proteomes" id="UP001293593">
    <property type="component" value="Unassembled WGS sequence"/>
</dbReference>
<evidence type="ECO:0000313" key="2">
    <source>
        <dbReference type="EMBL" id="KAK4263490.1"/>
    </source>
</evidence>
<sequence length="481" mass="53697">MEALALAATTSMRTIDVLAPTHERKGYAGITSVHSSWPSMQIESIFVPFRWPWKGCSSPNSGSRSLVPIRSSTRPGIDSSSSNTTNHHVFAVELDPNSASQHQPASTRDQALKTNTFSIGLVFELGLEGSWDSSEVGSPVVKRFVGDNEERWYMWYHGRSKTPDSIGLAVSGDGVHWNRGTQNANSSKDVGCVMNPTNKWWAFDTKSIRPSQMVVISNQLHSAVYWLYYTGYSSEELYLPGAINLLVENPERVLYPKDQRNDQIFRSFPGLACSQDGRHWARMEGDHHSGAVLDVGTGNDWDSLFIAAPNVVVHSSDDLRMYYHSFDAINRRFAIGIARSRDGMRWIKLGKIVENRKQIGLFDELGIRNANVVRNHQGGNYLMAYECVAGDGRTSIGLAESPDGLKNWTKIQEEPILMPLEDDGWDSRGVGSPCLVQMNNKSDELRLYFVGIGNDGKTGIGMAVSEGNNLRKFRRWERFQA</sequence>
<accession>A0AAE1J4B6</accession>
<gene>
    <name evidence="2" type="ORF">QN277_028889</name>
</gene>
<comment type="caution">
    <text evidence="2">The sequence shown here is derived from an EMBL/GenBank/DDBJ whole genome shotgun (WGS) entry which is preliminary data.</text>
</comment>
<dbReference type="PANTHER" id="PTHR35279">
    <property type="match status" value="1"/>
</dbReference>
<dbReference type="PANTHER" id="PTHR35279:SF3">
    <property type="entry name" value="GLYCOSYL HYDROLASE FAMILY 32 N-TERMINAL DOMAIN-CONTAINING PROTEIN"/>
    <property type="match status" value="1"/>
</dbReference>
<evidence type="ECO:0000313" key="3">
    <source>
        <dbReference type="Proteomes" id="UP001293593"/>
    </source>
</evidence>
<dbReference type="Gene3D" id="2.115.10.20">
    <property type="entry name" value="Glycosyl hydrolase domain, family 43"/>
    <property type="match status" value="2"/>
</dbReference>
<dbReference type="SUPFAM" id="SSF75005">
    <property type="entry name" value="Arabinanase/levansucrase/invertase"/>
    <property type="match status" value="2"/>
</dbReference>
<evidence type="ECO:0000256" key="1">
    <source>
        <dbReference type="SAM" id="MobiDB-lite"/>
    </source>
</evidence>
<proteinExistence type="predicted"/>
<protein>
    <submittedName>
        <fullName evidence="2">Uncharacterized protein</fullName>
    </submittedName>
</protein>
<reference evidence="2" key="1">
    <citation type="submission" date="2023-10" db="EMBL/GenBank/DDBJ databases">
        <title>Chromosome-level genome of the transformable northern wattle, Acacia crassicarpa.</title>
        <authorList>
            <person name="Massaro I."/>
            <person name="Sinha N.R."/>
            <person name="Poethig S."/>
            <person name="Leichty A.R."/>
        </authorList>
    </citation>
    <scope>NUCLEOTIDE SEQUENCE</scope>
    <source>
        <strain evidence="2">Acra3RX</strain>
        <tissue evidence="2">Leaf</tissue>
    </source>
</reference>
<name>A0AAE1J4B6_9FABA</name>
<organism evidence="2 3">
    <name type="scientific">Acacia crassicarpa</name>
    <name type="common">northern wattle</name>
    <dbReference type="NCBI Taxonomy" id="499986"/>
    <lineage>
        <taxon>Eukaryota</taxon>
        <taxon>Viridiplantae</taxon>
        <taxon>Streptophyta</taxon>
        <taxon>Embryophyta</taxon>
        <taxon>Tracheophyta</taxon>
        <taxon>Spermatophyta</taxon>
        <taxon>Magnoliopsida</taxon>
        <taxon>eudicotyledons</taxon>
        <taxon>Gunneridae</taxon>
        <taxon>Pentapetalae</taxon>
        <taxon>rosids</taxon>
        <taxon>fabids</taxon>
        <taxon>Fabales</taxon>
        <taxon>Fabaceae</taxon>
        <taxon>Caesalpinioideae</taxon>
        <taxon>mimosoid clade</taxon>
        <taxon>Acacieae</taxon>
        <taxon>Acacia</taxon>
    </lineage>
</organism>